<keyword evidence="9" id="KW-1185">Reference proteome</keyword>
<protein>
    <recommendedName>
        <fullName evidence="6">Ribonuclease VapC</fullName>
        <shortName evidence="6">RNase VapC</shortName>
        <ecNumber evidence="6">3.1.-.-</ecNumber>
    </recommendedName>
    <alternativeName>
        <fullName evidence="6">Toxin VapC</fullName>
    </alternativeName>
</protein>
<keyword evidence="3 6" id="KW-0479">Metal-binding</keyword>
<dbReference type="Gene3D" id="3.40.50.1010">
    <property type="entry name" value="5'-nuclease"/>
    <property type="match status" value="1"/>
</dbReference>
<gene>
    <name evidence="6" type="primary">vapC</name>
    <name evidence="8" type="ORF">ACFYNZ_01765</name>
</gene>
<dbReference type="EMBL" id="JBIAFJ010000001">
    <property type="protein sequence ID" value="MFE9168247.1"/>
    <property type="molecule type" value="Genomic_DNA"/>
</dbReference>
<dbReference type="InterPro" id="IPR002716">
    <property type="entry name" value="PIN_dom"/>
</dbReference>
<dbReference type="Pfam" id="PF01850">
    <property type="entry name" value="PIN"/>
    <property type="match status" value="1"/>
</dbReference>
<evidence type="ECO:0000256" key="1">
    <source>
        <dbReference type="ARBA" id="ARBA00022649"/>
    </source>
</evidence>
<proteinExistence type="inferred from homology"/>
<evidence type="ECO:0000256" key="4">
    <source>
        <dbReference type="ARBA" id="ARBA00022801"/>
    </source>
</evidence>
<dbReference type="Proteomes" id="UP001601197">
    <property type="component" value="Unassembled WGS sequence"/>
</dbReference>
<evidence type="ECO:0000259" key="7">
    <source>
        <dbReference type="Pfam" id="PF01850"/>
    </source>
</evidence>
<feature type="binding site" evidence="6">
    <location>
        <position position="6"/>
    </location>
    <ligand>
        <name>Mg(2+)</name>
        <dbReference type="ChEBI" id="CHEBI:18420"/>
    </ligand>
</feature>
<evidence type="ECO:0000313" key="8">
    <source>
        <dbReference type="EMBL" id="MFE9168247.1"/>
    </source>
</evidence>
<evidence type="ECO:0000256" key="2">
    <source>
        <dbReference type="ARBA" id="ARBA00022722"/>
    </source>
</evidence>
<keyword evidence="1 6" id="KW-1277">Toxin-antitoxin system</keyword>
<evidence type="ECO:0000313" key="9">
    <source>
        <dbReference type="Proteomes" id="UP001601197"/>
    </source>
</evidence>
<keyword evidence="2 6" id="KW-0540">Nuclease</keyword>
<dbReference type="InterPro" id="IPR029060">
    <property type="entry name" value="PIN-like_dom_sf"/>
</dbReference>
<comment type="function">
    <text evidence="6">Toxic component of a toxin-antitoxin (TA) system. An RNase.</text>
</comment>
<evidence type="ECO:0000256" key="3">
    <source>
        <dbReference type="ARBA" id="ARBA00022723"/>
    </source>
</evidence>
<organism evidence="8 9">
    <name type="scientific">Streptomyces kebangsaanensis</name>
    <dbReference type="NCBI Taxonomy" id="864058"/>
    <lineage>
        <taxon>Bacteria</taxon>
        <taxon>Bacillati</taxon>
        <taxon>Actinomycetota</taxon>
        <taxon>Actinomycetes</taxon>
        <taxon>Kitasatosporales</taxon>
        <taxon>Streptomycetaceae</taxon>
        <taxon>Streptomyces</taxon>
    </lineage>
</organism>
<reference evidence="8 9" key="1">
    <citation type="submission" date="2024-10" db="EMBL/GenBank/DDBJ databases">
        <title>The Natural Products Discovery Center: Release of the First 8490 Sequenced Strains for Exploring Actinobacteria Biosynthetic Diversity.</title>
        <authorList>
            <person name="Kalkreuter E."/>
            <person name="Kautsar S.A."/>
            <person name="Yang D."/>
            <person name="Bader C.D."/>
            <person name="Teijaro C.N."/>
            <person name="Fluegel L."/>
            <person name="Davis C.M."/>
            <person name="Simpson J.R."/>
            <person name="Lauterbach L."/>
            <person name="Steele A.D."/>
            <person name="Gui C."/>
            <person name="Meng S."/>
            <person name="Li G."/>
            <person name="Viehrig K."/>
            <person name="Ye F."/>
            <person name="Su P."/>
            <person name="Kiefer A.F."/>
            <person name="Nichols A."/>
            <person name="Cepeda A.J."/>
            <person name="Yan W."/>
            <person name="Fan B."/>
            <person name="Jiang Y."/>
            <person name="Adhikari A."/>
            <person name="Zheng C.-J."/>
            <person name="Schuster L."/>
            <person name="Cowan T.M."/>
            <person name="Smanski M.J."/>
            <person name="Chevrette M.G."/>
            <person name="De Carvalho L.P.S."/>
            <person name="Shen B."/>
        </authorList>
    </citation>
    <scope>NUCLEOTIDE SEQUENCE [LARGE SCALE GENOMIC DNA]</scope>
    <source>
        <strain evidence="8 9">NPDC007147</strain>
    </source>
</reference>
<keyword evidence="6" id="KW-0800">Toxin</keyword>
<comment type="cofactor">
    <cofactor evidence="6">
        <name>Mg(2+)</name>
        <dbReference type="ChEBI" id="CHEBI:18420"/>
    </cofactor>
</comment>
<dbReference type="InterPro" id="IPR022907">
    <property type="entry name" value="VapC_family"/>
</dbReference>
<accession>A0ABW6KK33</accession>
<keyword evidence="4 6" id="KW-0378">Hydrolase</keyword>
<comment type="caution">
    <text evidence="8">The sequence shown here is derived from an EMBL/GenBank/DDBJ whole genome shotgun (WGS) entry which is preliminary data.</text>
</comment>
<evidence type="ECO:0000256" key="6">
    <source>
        <dbReference type="HAMAP-Rule" id="MF_00265"/>
    </source>
</evidence>
<dbReference type="HAMAP" id="MF_00265">
    <property type="entry name" value="VapC_Nob1"/>
    <property type="match status" value="1"/>
</dbReference>
<feature type="domain" description="PIN" evidence="7">
    <location>
        <begin position="5"/>
        <end position="128"/>
    </location>
</feature>
<sequence>MIAIADTSGIIASVDSSCPEHKAARHVMDTAGLLVIPQLVLAELDHLLSGRFGKNAAGQVMDILVTQARTGRYLLGEANVDVLADARLVQRRYQGLALDLTDSVVTVLAREYATDAVLTLDRKDFRAIRPLTAHPAFRLLPDDL</sequence>
<dbReference type="SUPFAM" id="SSF88723">
    <property type="entry name" value="PIN domain-like"/>
    <property type="match status" value="1"/>
</dbReference>
<feature type="binding site" evidence="6">
    <location>
        <position position="102"/>
    </location>
    <ligand>
        <name>Mg(2+)</name>
        <dbReference type="ChEBI" id="CHEBI:18420"/>
    </ligand>
</feature>
<name>A0ABW6KK33_9ACTN</name>
<dbReference type="RefSeq" id="WP_388342074.1">
    <property type="nucleotide sequence ID" value="NZ_JBIAFJ010000001.1"/>
</dbReference>
<comment type="similarity">
    <text evidence="6">Belongs to the PINc/VapC protein family.</text>
</comment>
<dbReference type="EC" id="3.1.-.-" evidence="6"/>
<keyword evidence="5 6" id="KW-0460">Magnesium</keyword>
<evidence type="ECO:0000256" key="5">
    <source>
        <dbReference type="ARBA" id="ARBA00022842"/>
    </source>
</evidence>